<dbReference type="Proteomes" id="UP000694924">
    <property type="component" value="Unplaced"/>
</dbReference>
<dbReference type="GeneID" id="107072900"/>
<feature type="region of interest" description="Disordered" evidence="1">
    <location>
        <begin position="138"/>
        <end position="172"/>
    </location>
</feature>
<evidence type="ECO:0000313" key="2">
    <source>
        <dbReference type="Proteomes" id="UP000694924"/>
    </source>
</evidence>
<keyword evidence="2" id="KW-1185">Reference proteome</keyword>
<dbReference type="RefSeq" id="XP_015188697.1">
    <property type="nucleotide sequence ID" value="XM_015333211.1"/>
</dbReference>
<evidence type="ECO:0000256" key="1">
    <source>
        <dbReference type="SAM" id="MobiDB-lite"/>
    </source>
</evidence>
<proteinExistence type="predicted"/>
<feature type="region of interest" description="Disordered" evidence="1">
    <location>
        <begin position="80"/>
        <end position="100"/>
    </location>
</feature>
<feature type="compositionally biased region" description="Acidic residues" evidence="1">
    <location>
        <begin position="139"/>
        <end position="149"/>
    </location>
</feature>
<gene>
    <name evidence="3" type="primary">LOC107072900</name>
</gene>
<accession>A0ABM1J8A9</accession>
<evidence type="ECO:0000313" key="3">
    <source>
        <dbReference type="RefSeq" id="XP_015188697.1"/>
    </source>
</evidence>
<reference evidence="3" key="1">
    <citation type="submission" date="2025-08" db="UniProtKB">
        <authorList>
            <consortium name="RefSeq"/>
        </authorList>
    </citation>
    <scope>IDENTIFICATION</scope>
    <source>
        <tissue evidence="3">Whole body</tissue>
    </source>
</reference>
<name>A0ABM1J8A9_POLDO</name>
<sequence length="284" mass="31091">MAIPFLIPAAEEDQQEFSTQQLQAILALYSALERHLRTRTGATPTYINNHRVAFGPSGLVLLDQDMSGLPPLPDLVSSAMRQLQPPPTPRVTVSAPTSPTRDATFQFPECSSSNNAAVAVAAAAASYADAARNRNYNNENEDDEEEEEGGNVAPVPTPTPRPRPRRNRPSNVRVPFKKALPVCNGELANNCSEYPGHVLSNEQFLIDIGTTLRKIAQDLQATKSKNNEMENLRLSLMSSGFSSNNTNSNSEDIVGSLIPASFRETTLWVTVVLYLGWTLISRLR</sequence>
<organism evidence="2 3">
    <name type="scientific">Polistes dominula</name>
    <name type="common">European paper wasp</name>
    <name type="synonym">Vespa dominula</name>
    <dbReference type="NCBI Taxonomy" id="743375"/>
    <lineage>
        <taxon>Eukaryota</taxon>
        <taxon>Metazoa</taxon>
        <taxon>Ecdysozoa</taxon>
        <taxon>Arthropoda</taxon>
        <taxon>Hexapoda</taxon>
        <taxon>Insecta</taxon>
        <taxon>Pterygota</taxon>
        <taxon>Neoptera</taxon>
        <taxon>Endopterygota</taxon>
        <taxon>Hymenoptera</taxon>
        <taxon>Apocrita</taxon>
        <taxon>Aculeata</taxon>
        <taxon>Vespoidea</taxon>
        <taxon>Vespidae</taxon>
        <taxon>Polistinae</taxon>
        <taxon>Polistini</taxon>
        <taxon>Polistes</taxon>
    </lineage>
</organism>
<protein>
    <submittedName>
        <fullName evidence="3">Uncharacterized protein LOC107072900</fullName>
    </submittedName>
</protein>